<dbReference type="SUPFAM" id="SSF110857">
    <property type="entry name" value="Gamma-glutamyl cyclotransferase-like"/>
    <property type="match status" value="1"/>
</dbReference>
<organism evidence="2 3">
    <name type="scientific">Candidatus Litorirhabdus singularis</name>
    <dbReference type="NCBI Taxonomy" id="2518993"/>
    <lineage>
        <taxon>Bacteria</taxon>
        <taxon>Pseudomonadati</taxon>
        <taxon>Pseudomonadota</taxon>
        <taxon>Gammaproteobacteria</taxon>
        <taxon>Cellvibrionales</taxon>
        <taxon>Halieaceae</taxon>
        <taxon>Candidatus Litorirhabdus</taxon>
    </lineage>
</organism>
<evidence type="ECO:0000313" key="2">
    <source>
        <dbReference type="EMBL" id="MCX2981091.1"/>
    </source>
</evidence>
<dbReference type="InterPro" id="IPR036568">
    <property type="entry name" value="GGCT-like_sf"/>
</dbReference>
<dbReference type="PANTHER" id="PTHR12935">
    <property type="entry name" value="GAMMA-GLUTAMYLCYCLOTRANSFERASE"/>
    <property type="match status" value="1"/>
</dbReference>
<reference evidence="2" key="1">
    <citation type="submission" date="2019-02" db="EMBL/GenBank/DDBJ databases">
        <authorList>
            <person name="Li S.-H."/>
        </authorList>
    </citation>
    <scope>NUCLEOTIDE SEQUENCE</scope>
    <source>
        <strain evidence="2">IMCC14734</strain>
    </source>
</reference>
<accession>A0ABT3TH56</accession>
<gene>
    <name evidence="2" type="ORF">EYC98_09470</name>
</gene>
<dbReference type="Pfam" id="PF13772">
    <property type="entry name" value="AIG2_2"/>
    <property type="match status" value="1"/>
</dbReference>
<protein>
    <submittedName>
        <fullName evidence="2">Gamma-glutamylcyclotransferase</fullName>
    </submittedName>
</protein>
<name>A0ABT3TH56_9GAMM</name>
<evidence type="ECO:0000313" key="3">
    <source>
        <dbReference type="Proteomes" id="UP001143362"/>
    </source>
</evidence>
<dbReference type="Proteomes" id="UP001143362">
    <property type="component" value="Unassembled WGS sequence"/>
</dbReference>
<dbReference type="PANTHER" id="PTHR12935:SF0">
    <property type="entry name" value="GAMMA-GLUTAMYLCYCLOTRANSFERASE"/>
    <property type="match status" value="1"/>
</dbReference>
<dbReference type="InterPro" id="IPR013024">
    <property type="entry name" value="GGCT-like"/>
</dbReference>
<dbReference type="EMBL" id="SHNN01000002">
    <property type="protein sequence ID" value="MCX2981091.1"/>
    <property type="molecule type" value="Genomic_DNA"/>
</dbReference>
<dbReference type="InterPro" id="IPR017939">
    <property type="entry name" value="G-Glutamylcylcotransferase"/>
</dbReference>
<sequence length="168" mass="18556">MSALKYFAYGSNMSSARLLARTPSAHSLGIHVLPRHQLLFHKAGKDGSGKCNAFYSGNEQHSVIGILYELDGAEKPILDRIEGVGWGYEISQVQVSCPEGVLHSCFTYSAIRIAENLPPYTWYLNHVLTGARAARLPHDYVADIAATPATQDPDKKRHNLEMSLYQSP</sequence>
<proteinExistence type="predicted"/>
<dbReference type="CDD" id="cd06661">
    <property type="entry name" value="GGCT_like"/>
    <property type="match status" value="1"/>
</dbReference>
<keyword evidence="1" id="KW-0456">Lyase</keyword>
<evidence type="ECO:0000256" key="1">
    <source>
        <dbReference type="ARBA" id="ARBA00023239"/>
    </source>
</evidence>
<dbReference type="RefSeq" id="WP_279245106.1">
    <property type="nucleotide sequence ID" value="NZ_SHNN01000002.1"/>
</dbReference>
<comment type="caution">
    <text evidence="2">The sequence shown here is derived from an EMBL/GenBank/DDBJ whole genome shotgun (WGS) entry which is preliminary data.</text>
</comment>
<keyword evidence="3" id="KW-1185">Reference proteome</keyword>
<dbReference type="Gene3D" id="3.10.490.10">
    <property type="entry name" value="Gamma-glutamyl cyclotransferase-like"/>
    <property type="match status" value="1"/>
</dbReference>